<sequence>MGLQWCDLQVSARIKLPVLVKWMPPQVDFCLNVDGASKGNPRYCGGGGCIRDSHGNFICGFAFFYGFGSSILAEARALHDGLQLAIDRQLQISVVYSDFATILRAIDAGRVPHWSVFPWWRGILDMLQVLKPQLMHTFREGNQIQLITIMMPLSPPDQVADAFLQGTPSRTFLAELQEIVAEKLARLEVELD</sequence>
<dbReference type="PANTHER" id="PTHR47723">
    <property type="entry name" value="OS05G0353850 PROTEIN"/>
    <property type="match status" value="1"/>
</dbReference>
<dbReference type="InterPro" id="IPR002156">
    <property type="entry name" value="RNaseH_domain"/>
</dbReference>
<protein>
    <recommendedName>
        <fullName evidence="1">RNase H type-1 domain-containing protein</fullName>
    </recommendedName>
</protein>
<evidence type="ECO:0000259" key="1">
    <source>
        <dbReference type="Pfam" id="PF13456"/>
    </source>
</evidence>
<accession>A0A843TWQ7</accession>
<dbReference type="InterPro" id="IPR036397">
    <property type="entry name" value="RNaseH_sf"/>
</dbReference>
<gene>
    <name evidence="2" type="ORF">Taro_008299</name>
</gene>
<dbReference type="GO" id="GO:0003676">
    <property type="term" value="F:nucleic acid binding"/>
    <property type="evidence" value="ECO:0007669"/>
    <property type="project" value="InterPro"/>
</dbReference>
<comment type="caution">
    <text evidence="2">The sequence shown here is derived from an EMBL/GenBank/DDBJ whole genome shotgun (WGS) entry which is preliminary data.</text>
</comment>
<feature type="domain" description="RNase H type-1" evidence="1">
    <location>
        <begin position="32"/>
        <end position="143"/>
    </location>
</feature>
<keyword evidence="3" id="KW-1185">Reference proteome</keyword>
<proteinExistence type="predicted"/>
<name>A0A843TWQ7_COLES</name>
<dbReference type="SUPFAM" id="SSF53098">
    <property type="entry name" value="Ribonuclease H-like"/>
    <property type="match status" value="1"/>
</dbReference>
<dbReference type="AlphaFoldDB" id="A0A843TWQ7"/>
<evidence type="ECO:0000313" key="2">
    <source>
        <dbReference type="EMBL" id="MQL75908.1"/>
    </source>
</evidence>
<dbReference type="CDD" id="cd06222">
    <property type="entry name" value="RNase_H_like"/>
    <property type="match status" value="1"/>
</dbReference>
<dbReference type="InterPro" id="IPR044730">
    <property type="entry name" value="RNase_H-like_dom_plant"/>
</dbReference>
<dbReference type="Gene3D" id="3.30.420.10">
    <property type="entry name" value="Ribonuclease H-like superfamily/Ribonuclease H"/>
    <property type="match status" value="1"/>
</dbReference>
<dbReference type="PANTHER" id="PTHR47723:SF19">
    <property type="entry name" value="POLYNUCLEOTIDYL TRANSFERASE, RIBONUCLEASE H-LIKE SUPERFAMILY PROTEIN"/>
    <property type="match status" value="1"/>
</dbReference>
<dbReference type="EMBL" id="NMUH01000270">
    <property type="protein sequence ID" value="MQL75908.1"/>
    <property type="molecule type" value="Genomic_DNA"/>
</dbReference>
<dbReference type="OrthoDB" id="597234at2759"/>
<dbReference type="InterPro" id="IPR012337">
    <property type="entry name" value="RNaseH-like_sf"/>
</dbReference>
<evidence type="ECO:0000313" key="3">
    <source>
        <dbReference type="Proteomes" id="UP000652761"/>
    </source>
</evidence>
<reference evidence="2" key="1">
    <citation type="submission" date="2017-07" db="EMBL/GenBank/DDBJ databases">
        <title>Taro Niue Genome Assembly and Annotation.</title>
        <authorList>
            <person name="Atibalentja N."/>
            <person name="Keating K."/>
            <person name="Fields C.J."/>
        </authorList>
    </citation>
    <scope>NUCLEOTIDE SEQUENCE</scope>
    <source>
        <strain evidence="2">Niue_2</strain>
        <tissue evidence="2">Leaf</tissue>
    </source>
</reference>
<dbReference type="GO" id="GO:0004523">
    <property type="term" value="F:RNA-DNA hybrid ribonuclease activity"/>
    <property type="evidence" value="ECO:0007669"/>
    <property type="project" value="InterPro"/>
</dbReference>
<dbReference type="InterPro" id="IPR053151">
    <property type="entry name" value="RNase_H-like"/>
</dbReference>
<dbReference type="Pfam" id="PF13456">
    <property type="entry name" value="RVT_3"/>
    <property type="match status" value="1"/>
</dbReference>
<dbReference type="Proteomes" id="UP000652761">
    <property type="component" value="Unassembled WGS sequence"/>
</dbReference>
<organism evidence="2 3">
    <name type="scientific">Colocasia esculenta</name>
    <name type="common">Wild taro</name>
    <name type="synonym">Arum esculentum</name>
    <dbReference type="NCBI Taxonomy" id="4460"/>
    <lineage>
        <taxon>Eukaryota</taxon>
        <taxon>Viridiplantae</taxon>
        <taxon>Streptophyta</taxon>
        <taxon>Embryophyta</taxon>
        <taxon>Tracheophyta</taxon>
        <taxon>Spermatophyta</taxon>
        <taxon>Magnoliopsida</taxon>
        <taxon>Liliopsida</taxon>
        <taxon>Araceae</taxon>
        <taxon>Aroideae</taxon>
        <taxon>Colocasieae</taxon>
        <taxon>Colocasia</taxon>
    </lineage>
</organism>